<dbReference type="AlphaFoldDB" id="N6U0N4"/>
<dbReference type="GO" id="GO:0005886">
    <property type="term" value="C:plasma membrane"/>
    <property type="evidence" value="ECO:0007669"/>
    <property type="project" value="TreeGrafter"/>
</dbReference>
<reference evidence="1" key="1">
    <citation type="journal article" date="2013" name="Genome Biol.">
        <title>Draft genome of the mountain pine beetle, Dendroctonus ponderosae Hopkins, a major forest pest.</title>
        <authorList>
            <person name="Keeling C.I."/>
            <person name="Yuen M.M."/>
            <person name="Liao N.Y."/>
            <person name="Docking T.R."/>
            <person name="Chan S.K."/>
            <person name="Taylor G.A."/>
            <person name="Palmquist D.L."/>
            <person name="Jackman S.D."/>
            <person name="Nguyen A."/>
            <person name="Li M."/>
            <person name="Henderson H."/>
            <person name="Janes J.K."/>
            <person name="Zhao Y."/>
            <person name="Pandoh P."/>
            <person name="Moore R."/>
            <person name="Sperling F.A."/>
            <person name="Huber D.P."/>
            <person name="Birol I."/>
            <person name="Jones S.J."/>
            <person name="Bohlmann J."/>
        </authorList>
    </citation>
    <scope>NUCLEOTIDE SEQUENCE</scope>
</reference>
<feature type="non-terminal residue" evidence="1">
    <location>
        <position position="1"/>
    </location>
</feature>
<dbReference type="GO" id="GO:0002028">
    <property type="term" value="P:regulation of sodium ion transport"/>
    <property type="evidence" value="ECO:0007669"/>
    <property type="project" value="TreeGrafter"/>
</dbReference>
<accession>N6U0N4</accession>
<sequence>MTLVLSSVAIVYLTVAIYVPSTRALQSGISEHPVMCTTVRALTVETCDWGSCGEWCLSKTSGSCIQIYVNLRRNGSNLLLANCTNIAQKFCYGKDQEVAKKNRCIADECKNLTGTFNCTTGTCIDITDSFECVYKDTDPPLKCSGRRGKITCIDLHGLYNCNRGTCERIRSPYNCDRQCGDIPTRNKNVIMMSGDEVYLSQCQRCIDLDSGKEVWNESEENIVMASCLSVANTTRGLEATDCINGSLLATNVLADMANFTYLSYLSVFNTVVLDKDRKVAPPEPDLLIANDSKLLINLEGCVNTLRDECKDFLKIYGKDGTDHNARARFPCYYSTDNTEIVVARFDLETTTKQFIIASLLPTTLFIVSCLTLIFCQRTVVVGDDAKMRFQGLIISMIEAAEILLWRFEISNYVGMSTDKLEVAKEADGFTVDSDKDNAKLNGFFECKGSKCTKIKKLFSCDRICKDNVTTKDKNVFIHVDDSIHQAQCEFAVASTKANGKVDGEAIEPTQFWKEEPGKIMMVSCFDVEYDHDNHTILATDCINGTLFERKILPQPFSTFRQFWNLTGKHIGVVDPRNEFVPSQASLTIYNHSRLYINLDGCVNTLRGECYNFLLSHGRDGKNKTASSRYPCFYNKNNSFMVIARFDLASTKRHLIISASIPLVLFVVSFVTLCTMMQSVRVDDDAKMRCKYCFGSSVDDNNTDLTEMISRYEISSPESDGPSIEKRNDETT</sequence>
<dbReference type="GO" id="GO:0017080">
    <property type="term" value="F:sodium channel regulator activity"/>
    <property type="evidence" value="ECO:0007669"/>
    <property type="project" value="TreeGrafter"/>
</dbReference>
<evidence type="ECO:0000313" key="1">
    <source>
        <dbReference type="EMBL" id="ENN74161.1"/>
    </source>
</evidence>
<gene>
    <name evidence="1" type="ORF">YQE_09134</name>
</gene>
<dbReference type="InterPro" id="IPR031578">
    <property type="entry name" value="TipE"/>
</dbReference>
<organism evidence="1">
    <name type="scientific">Dendroctonus ponderosae</name>
    <name type="common">Mountain pine beetle</name>
    <dbReference type="NCBI Taxonomy" id="77166"/>
    <lineage>
        <taxon>Eukaryota</taxon>
        <taxon>Metazoa</taxon>
        <taxon>Ecdysozoa</taxon>
        <taxon>Arthropoda</taxon>
        <taxon>Hexapoda</taxon>
        <taxon>Insecta</taxon>
        <taxon>Pterygota</taxon>
        <taxon>Neoptera</taxon>
        <taxon>Endopterygota</taxon>
        <taxon>Coleoptera</taxon>
        <taxon>Polyphaga</taxon>
        <taxon>Cucujiformia</taxon>
        <taxon>Curculionidae</taxon>
        <taxon>Scolytinae</taxon>
        <taxon>Dendroctonus</taxon>
    </lineage>
</organism>
<dbReference type="OrthoDB" id="6349518at2759"/>
<dbReference type="PANTHER" id="PTHR12335">
    <property type="entry name" value="TIPE PROTEIN TEMPERATURE-INDUCED PARALYTIC E"/>
    <property type="match status" value="1"/>
</dbReference>
<name>N6U0N4_DENPD</name>
<proteinExistence type="predicted"/>
<dbReference type="HOGENOM" id="CLU_379117_0_0_1"/>
<protein>
    <submittedName>
        <fullName evidence="1">Uncharacterized protein</fullName>
    </submittedName>
</protein>
<dbReference type="PANTHER" id="PTHR12335:SF7">
    <property type="entry name" value="RT03134P"/>
    <property type="match status" value="1"/>
</dbReference>
<dbReference type="EMBL" id="KB741077">
    <property type="protein sequence ID" value="ENN74161.1"/>
    <property type="molecule type" value="Genomic_DNA"/>
</dbReference>